<protein>
    <recommendedName>
        <fullName evidence="2">FAD-dependent oxidoreductase domain-containing protein 1</fullName>
    </recommendedName>
</protein>
<feature type="domain" description="FAD dependent oxidoreductase" evidence="4">
    <location>
        <begin position="68"/>
        <end position="380"/>
    </location>
</feature>
<dbReference type="PANTHER" id="PTHR13847">
    <property type="entry name" value="SARCOSINE DEHYDROGENASE-RELATED"/>
    <property type="match status" value="1"/>
</dbReference>
<reference evidence="5" key="1">
    <citation type="journal article" date="2021" name="Sci. Adv.">
        <title>The American lobster genome reveals insights on longevity, neural, and immune adaptations.</title>
        <authorList>
            <person name="Polinski J.M."/>
            <person name="Zimin A.V."/>
            <person name="Clark K.F."/>
            <person name="Kohn A.B."/>
            <person name="Sadowski N."/>
            <person name="Timp W."/>
            <person name="Ptitsyn A."/>
            <person name="Khanna P."/>
            <person name="Romanova D.Y."/>
            <person name="Williams P."/>
            <person name="Greenwood S.J."/>
            <person name="Moroz L.L."/>
            <person name="Walt D.R."/>
            <person name="Bodnar A.G."/>
        </authorList>
    </citation>
    <scope>NUCLEOTIDE SEQUENCE</scope>
    <source>
        <strain evidence="5">GMGI-L3</strain>
    </source>
</reference>
<keyword evidence="1" id="KW-0560">Oxidoreductase</keyword>
<comment type="function">
    <text evidence="3">Required for the assembly of the mitochondrial membrane respiratory chain NADH dehydrogenase (Complex I). Involved in mid-late stages of complex I assembly.</text>
</comment>
<dbReference type="EMBL" id="JAHLQT010023767">
    <property type="protein sequence ID" value="KAG7165732.1"/>
    <property type="molecule type" value="Genomic_DNA"/>
</dbReference>
<dbReference type="Gene3D" id="3.50.50.60">
    <property type="entry name" value="FAD/NAD(P)-binding domain"/>
    <property type="match status" value="1"/>
</dbReference>
<dbReference type="GO" id="GO:0005739">
    <property type="term" value="C:mitochondrion"/>
    <property type="evidence" value="ECO:0007669"/>
    <property type="project" value="GOC"/>
</dbReference>
<evidence type="ECO:0000256" key="3">
    <source>
        <dbReference type="ARBA" id="ARBA00046185"/>
    </source>
</evidence>
<name>A0A8J5JXL4_HOMAM</name>
<accession>A0A8J5JXL4</accession>
<dbReference type="PANTHER" id="PTHR13847:SF287">
    <property type="entry name" value="FAD-DEPENDENT OXIDOREDUCTASE DOMAIN-CONTAINING PROTEIN 1"/>
    <property type="match status" value="1"/>
</dbReference>
<evidence type="ECO:0000259" key="4">
    <source>
        <dbReference type="Pfam" id="PF01266"/>
    </source>
</evidence>
<evidence type="ECO:0000313" key="5">
    <source>
        <dbReference type="EMBL" id="KAG7165732.1"/>
    </source>
</evidence>
<evidence type="ECO:0000256" key="2">
    <source>
        <dbReference type="ARBA" id="ARBA00039785"/>
    </source>
</evidence>
<dbReference type="InterPro" id="IPR036188">
    <property type="entry name" value="FAD/NAD-bd_sf"/>
</dbReference>
<dbReference type="InterPro" id="IPR006076">
    <property type="entry name" value="FAD-dep_OxRdtase"/>
</dbReference>
<dbReference type="Gene3D" id="3.30.9.10">
    <property type="entry name" value="D-Amino Acid Oxidase, subunit A, domain 2"/>
    <property type="match status" value="1"/>
</dbReference>
<dbReference type="GO" id="GO:0016491">
    <property type="term" value="F:oxidoreductase activity"/>
    <property type="evidence" value="ECO:0007669"/>
    <property type="project" value="UniProtKB-KW"/>
</dbReference>
<keyword evidence="6" id="KW-1185">Reference proteome</keyword>
<dbReference type="Pfam" id="PF01266">
    <property type="entry name" value="DAO"/>
    <property type="match status" value="1"/>
</dbReference>
<evidence type="ECO:0000313" key="6">
    <source>
        <dbReference type="Proteomes" id="UP000747542"/>
    </source>
</evidence>
<proteinExistence type="predicted"/>
<dbReference type="Proteomes" id="UP000747542">
    <property type="component" value="Unassembled WGS sequence"/>
</dbReference>
<sequence>MALHTTQECQTVPQLCQEYAGHTLLSGIRAAWPRSLAPKMRTAHTSPQECIYPEQISRLLRCVPENVHLSMYSVRFLQRAAELLAVEGYDPPDLQFTPRGYLFLALQAGVDQMMENYKMQTELGADVQCLWPKQLQKKFPWMRVGDVAAAVLGVNNEGWFDPWSLLTALRRKALSLGATYVSGTVTGLHNYEQPTTDNLHHPPASTLTTATVRLESGETREMRFSSLVVAAGAWSGALGNLAGLGGGPGALATAIPVEPRKRYVYCVHVPDGPWHDCPIFNDYTGVYFRPEFNSNQLYMCGMSPAEEDEPPTEDLEVDHQFFETHIWPVCSAYAGYYDYNTFDQNLIIGFHPVYKNMCLATGLSGHGIQQSVAVGRAVTECILDGKCHFINLERFGFQRILTNQPLKEKMVM</sequence>
<dbReference type="GO" id="GO:0032981">
    <property type="term" value="P:mitochondrial respiratory chain complex I assembly"/>
    <property type="evidence" value="ECO:0007669"/>
    <property type="project" value="TreeGrafter"/>
</dbReference>
<evidence type="ECO:0000256" key="1">
    <source>
        <dbReference type="ARBA" id="ARBA00023002"/>
    </source>
</evidence>
<comment type="caution">
    <text evidence="5">The sequence shown here is derived from an EMBL/GenBank/DDBJ whole genome shotgun (WGS) entry which is preliminary data.</text>
</comment>
<gene>
    <name evidence="5" type="primary">Foxred1-L2</name>
    <name evidence="5" type="ORF">Hamer_G020414</name>
</gene>
<organism evidence="5 6">
    <name type="scientific">Homarus americanus</name>
    <name type="common">American lobster</name>
    <dbReference type="NCBI Taxonomy" id="6706"/>
    <lineage>
        <taxon>Eukaryota</taxon>
        <taxon>Metazoa</taxon>
        <taxon>Ecdysozoa</taxon>
        <taxon>Arthropoda</taxon>
        <taxon>Crustacea</taxon>
        <taxon>Multicrustacea</taxon>
        <taxon>Malacostraca</taxon>
        <taxon>Eumalacostraca</taxon>
        <taxon>Eucarida</taxon>
        <taxon>Decapoda</taxon>
        <taxon>Pleocyemata</taxon>
        <taxon>Astacidea</taxon>
        <taxon>Nephropoidea</taxon>
        <taxon>Nephropidae</taxon>
        <taxon>Homarus</taxon>
    </lineage>
</organism>
<dbReference type="SUPFAM" id="SSF51905">
    <property type="entry name" value="FAD/NAD(P)-binding domain"/>
    <property type="match status" value="1"/>
</dbReference>
<dbReference type="AlphaFoldDB" id="A0A8J5JXL4"/>